<evidence type="ECO:0000256" key="1">
    <source>
        <dbReference type="ARBA" id="ARBA00004123"/>
    </source>
</evidence>
<comment type="subcellular location">
    <subcellularLocation>
        <location evidence="1">Nucleus</location>
    </subcellularLocation>
</comment>
<evidence type="ECO:0000313" key="7">
    <source>
        <dbReference type="EMBL" id="GFH23372.1"/>
    </source>
</evidence>
<accession>A0A6A0A273</accession>
<keyword evidence="3" id="KW-0238">DNA-binding</keyword>
<sequence length="131" mass="15256">MQAYITHQGRRLYLGCFQHEEHAAKVRDLMAIKLRGMHTPLNFVPKTYNDMYKLLAQVDQALLVELLRAYSRAKKAKMARQQQRMTLEAALVHDLMAIKCRGMHTTLNFVPETYKDLYKLLARVDQVSCCQ</sequence>
<dbReference type="PANTHER" id="PTHR32467:SF90">
    <property type="entry name" value="AP2-LIKE ETHYLENE-RESPONSIVE TRANSCRIPTION FACTOR AIL1"/>
    <property type="match status" value="1"/>
</dbReference>
<keyword evidence="4" id="KW-0804">Transcription</keyword>
<keyword evidence="2" id="KW-0805">Transcription regulation</keyword>
<feature type="domain" description="AP2/ERF" evidence="6">
    <location>
        <begin position="1"/>
        <end position="44"/>
    </location>
</feature>
<dbReference type="SUPFAM" id="SSF54171">
    <property type="entry name" value="DNA-binding domain"/>
    <property type="match status" value="1"/>
</dbReference>
<comment type="caution">
    <text evidence="7">The sequence shown here is derived from an EMBL/GenBank/DDBJ whole genome shotgun (WGS) entry which is preliminary data.</text>
</comment>
<name>A0A6A0A273_HAELA</name>
<gene>
    <name evidence="7" type="ORF">HaLaN_20975</name>
</gene>
<evidence type="ECO:0000259" key="6">
    <source>
        <dbReference type="PROSITE" id="PS51032"/>
    </source>
</evidence>
<keyword evidence="8" id="KW-1185">Reference proteome</keyword>
<evidence type="ECO:0000256" key="3">
    <source>
        <dbReference type="ARBA" id="ARBA00023125"/>
    </source>
</evidence>
<evidence type="ECO:0000256" key="4">
    <source>
        <dbReference type="ARBA" id="ARBA00023163"/>
    </source>
</evidence>
<evidence type="ECO:0000256" key="5">
    <source>
        <dbReference type="ARBA" id="ARBA00023242"/>
    </source>
</evidence>
<dbReference type="EMBL" id="BLLF01002256">
    <property type="protein sequence ID" value="GFH23372.1"/>
    <property type="molecule type" value="Genomic_DNA"/>
</dbReference>
<dbReference type="GO" id="GO:0003700">
    <property type="term" value="F:DNA-binding transcription factor activity"/>
    <property type="evidence" value="ECO:0007669"/>
    <property type="project" value="InterPro"/>
</dbReference>
<dbReference type="PROSITE" id="PS51032">
    <property type="entry name" value="AP2_ERF"/>
    <property type="match status" value="1"/>
</dbReference>
<dbReference type="InterPro" id="IPR016177">
    <property type="entry name" value="DNA-bd_dom_sf"/>
</dbReference>
<protein>
    <recommendedName>
        <fullName evidence="6">AP2/ERF domain-containing protein</fullName>
    </recommendedName>
</protein>
<dbReference type="GO" id="GO:0003677">
    <property type="term" value="F:DNA binding"/>
    <property type="evidence" value="ECO:0007669"/>
    <property type="project" value="UniProtKB-KW"/>
</dbReference>
<dbReference type="PANTHER" id="PTHR32467">
    <property type="entry name" value="AP2-LIKE ETHYLENE-RESPONSIVE TRANSCRIPTION FACTOR"/>
    <property type="match status" value="1"/>
</dbReference>
<dbReference type="InterPro" id="IPR001471">
    <property type="entry name" value="AP2/ERF_dom"/>
</dbReference>
<dbReference type="Proteomes" id="UP000485058">
    <property type="component" value="Unassembled WGS sequence"/>
</dbReference>
<keyword evidence="5" id="KW-0539">Nucleus</keyword>
<proteinExistence type="predicted"/>
<dbReference type="InterPro" id="IPR036955">
    <property type="entry name" value="AP2/ERF_dom_sf"/>
</dbReference>
<dbReference type="Gene3D" id="3.30.730.10">
    <property type="entry name" value="AP2/ERF domain"/>
    <property type="match status" value="1"/>
</dbReference>
<evidence type="ECO:0000256" key="2">
    <source>
        <dbReference type="ARBA" id="ARBA00023015"/>
    </source>
</evidence>
<dbReference type="GO" id="GO:0005634">
    <property type="term" value="C:nucleus"/>
    <property type="evidence" value="ECO:0007669"/>
    <property type="project" value="UniProtKB-SubCell"/>
</dbReference>
<dbReference type="AlphaFoldDB" id="A0A6A0A273"/>
<evidence type="ECO:0000313" key="8">
    <source>
        <dbReference type="Proteomes" id="UP000485058"/>
    </source>
</evidence>
<reference evidence="7 8" key="1">
    <citation type="submission" date="2020-02" db="EMBL/GenBank/DDBJ databases">
        <title>Draft genome sequence of Haematococcus lacustris strain NIES-144.</title>
        <authorList>
            <person name="Morimoto D."/>
            <person name="Nakagawa S."/>
            <person name="Yoshida T."/>
            <person name="Sawayama S."/>
        </authorList>
    </citation>
    <scope>NUCLEOTIDE SEQUENCE [LARGE SCALE GENOMIC DNA]</scope>
    <source>
        <strain evidence="7 8">NIES-144</strain>
    </source>
</reference>
<organism evidence="7 8">
    <name type="scientific">Haematococcus lacustris</name>
    <name type="common">Green alga</name>
    <name type="synonym">Haematococcus pluvialis</name>
    <dbReference type="NCBI Taxonomy" id="44745"/>
    <lineage>
        <taxon>Eukaryota</taxon>
        <taxon>Viridiplantae</taxon>
        <taxon>Chlorophyta</taxon>
        <taxon>core chlorophytes</taxon>
        <taxon>Chlorophyceae</taxon>
        <taxon>CS clade</taxon>
        <taxon>Chlamydomonadales</taxon>
        <taxon>Haematococcaceae</taxon>
        <taxon>Haematococcus</taxon>
    </lineage>
</organism>